<proteinExistence type="predicted"/>
<dbReference type="GO" id="GO:0005634">
    <property type="term" value="C:nucleus"/>
    <property type="evidence" value="ECO:0007669"/>
    <property type="project" value="TreeGrafter"/>
</dbReference>
<dbReference type="InterPro" id="IPR036322">
    <property type="entry name" value="WD40_repeat_dom_sf"/>
</dbReference>
<dbReference type="Proteomes" id="UP000663845">
    <property type="component" value="Unassembled WGS sequence"/>
</dbReference>
<dbReference type="PANTHER" id="PTHR14773:SF0">
    <property type="entry name" value="WD REPEAT-CONTAINING PROTEIN 76"/>
    <property type="match status" value="1"/>
</dbReference>
<evidence type="ECO:0000256" key="1">
    <source>
        <dbReference type="ARBA" id="ARBA00022574"/>
    </source>
</evidence>
<dbReference type="Gene3D" id="2.130.10.10">
    <property type="entry name" value="YVTN repeat-like/Quinoprotein amine dehydrogenase"/>
    <property type="match status" value="1"/>
</dbReference>
<accession>A0A815XF03</accession>
<dbReference type="GO" id="GO:2000001">
    <property type="term" value="P:regulation of DNA damage checkpoint"/>
    <property type="evidence" value="ECO:0007669"/>
    <property type="project" value="TreeGrafter"/>
</dbReference>
<dbReference type="PANTHER" id="PTHR14773">
    <property type="entry name" value="WD REPEAT-CONTAINING PROTEIN 76"/>
    <property type="match status" value="1"/>
</dbReference>
<comment type="caution">
    <text evidence="3">The sequence shown here is derived from an EMBL/GenBank/DDBJ whole genome shotgun (WGS) entry which is preliminary data.</text>
</comment>
<feature type="non-terminal residue" evidence="3">
    <location>
        <position position="1"/>
    </location>
</feature>
<dbReference type="GO" id="GO:0003677">
    <property type="term" value="F:DNA binding"/>
    <property type="evidence" value="ECO:0007669"/>
    <property type="project" value="TreeGrafter"/>
</dbReference>
<protein>
    <submittedName>
        <fullName evidence="3">Uncharacterized protein</fullName>
    </submittedName>
</protein>
<sequence>MESFDVSKKRIRTLDINPMQREEFCIAGTDNCVKIWDLRKMTTMKYCLETGHSCYGAYYSQSGSHIMATTRDDKVISFSSSDIQNADDPLNIRPTKQIRHRNYVNRFVTPFMAESYSMFDSYFLIGSNDHPRE</sequence>
<evidence type="ECO:0000256" key="2">
    <source>
        <dbReference type="ARBA" id="ARBA00022737"/>
    </source>
</evidence>
<keyword evidence="2" id="KW-0677">Repeat</keyword>
<evidence type="ECO:0000313" key="3">
    <source>
        <dbReference type="EMBL" id="CAF1556779.1"/>
    </source>
</evidence>
<reference evidence="3" key="1">
    <citation type="submission" date="2021-02" db="EMBL/GenBank/DDBJ databases">
        <authorList>
            <person name="Nowell W R."/>
        </authorList>
    </citation>
    <scope>NUCLEOTIDE SEQUENCE</scope>
</reference>
<organism evidence="3 4">
    <name type="scientific">Adineta steineri</name>
    <dbReference type="NCBI Taxonomy" id="433720"/>
    <lineage>
        <taxon>Eukaryota</taxon>
        <taxon>Metazoa</taxon>
        <taxon>Spiralia</taxon>
        <taxon>Gnathifera</taxon>
        <taxon>Rotifera</taxon>
        <taxon>Eurotatoria</taxon>
        <taxon>Bdelloidea</taxon>
        <taxon>Adinetida</taxon>
        <taxon>Adinetidae</taxon>
        <taxon>Adineta</taxon>
    </lineage>
</organism>
<name>A0A815XF03_9BILA</name>
<dbReference type="InterPro" id="IPR050853">
    <property type="entry name" value="WD_repeat_DNA-damage-binding"/>
</dbReference>
<keyword evidence="1" id="KW-0853">WD repeat</keyword>
<evidence type="ECO:0000313" key="4">
    <source>
        <dbReference type="Proteomes" id="UP000663845"/>
    </source>
</evidence>
<dbReference type="EMBL" id="CAJNOG010006049">
    <property type="protein sequence ID" value="CAF1556779.1"/>
    <property type="molecule type" value="Genomic_DNA"/>
</dbReference>
<dbReference type="AlphaFoldDB" id="A0A815XF03"/>
<dbReference type="InterPro" id="IPR015943">
    <property type="entry name" value="WD40/YVTN_repeat-like_dom_sf"/>
</dbReference>
<dbReference type="SUPFAM" id="SSF50978">
    <property type="entry name" value="WD40 repeat-like"/>
    <property type="match status" value="1"/>
</dbReference>
<gene>
    <name evidence="3" type="ORF">JYZ213_LOCUS46644</name>
</gene>